<evidence type="ECO:0000256" key="3">
    <source>
        <dbReference type="ARBA" id="ARBA00007098"/>
    </source>
</evidence>
<evidence type="ECO:0000313" key="19">
    <source>
        <dbReference type="Proteomes" id="UP000095192"/>
    </source>
</evidence>
<feature type="compositionally biased region" description="Basic and acidic residues" evidence="16">
    <location>
        <begin position="3348"/>
        <end position="3376"/>
    </location>
</feature>
<dbReference type="Pfam" id="PF02430">
    <property type="entry name" value="AMA-1"/>
    <property type="match status" value="1"/>
</dbReference>
<feature type="region of interest" description="Disordered" evidence="16">
    <location>
        <begin position="1"/>
        <end position="37"/>
    </location>
</feature>
<evidence type="ECO:0000256" key="12">
    <source>
        <dbReference type="ARBA" id="ARBA00023136"/>
    </source>
</evidence>
<dbReference type="InterPro" id="IPR003298">
    <property type="entry name" value="Apmem_Ag1"/>
</dbReference>
<evidence type="ECO:0000256" key="1">
    <source>
        <dbReference type="ARBA" id="ARBA00004430"/>
    </source>
</evidence>
<feature type="compositionally biased region" description="Polar residues" evidence="16">
    <location>
        <begin position="1298"/>
        <end position="1308"/>
    </location>
</feature>
<feature type="compositionally biased region" description="Basic and acidic residues" evidence="16">
    <location>
        <begin position="523"/>
        <end position="533"/>
    </location>
</feature>
<feature type="compositionally biased region" description="Polar residues" evidence="16">
    <location>
        <begin position="796"/>
        <end position="819"/>
    </location>
</feature>
<keyword evidence="12 17" id="KW-0472">Membrane</keyword>
<feature type="compositionally biased region" description="Polar residues" evidence="16">
    <location>
        <begin position="2195"/>
        <end position="2210"/>
    </location>
</feature>
<gene>
    <name evidence="18" type="ORF">cyc_01874</name>
</gene>
<dbReference type="PRINTS" id="PR01361">
    <property type="entry name" value="MEROZOITESA"/>
</dbReference>
<reference evidence="18 19" key="1">
    <citation type="journal article" date="2016" name="BMC Genomics">
        <title>Comparative genomics reveals Cyclospora cayetanensis possesses coccidia-like metabolism and invasion components but unique surface antigens.</title>
        <authorList>
            <person name="Liu S."/>
            <person name="Wang L."/>
            <person name="Zheng H."/>
            <person name="Xu Z."/>
            <person name="Roellig D.M."/>
            <person name="Li N."/>
            <person name="Frace M.A."/>
            <person name="Tang K."/>
            <person name="Arrowood M.J."/>
            <person name="Moss D.M."/>
            <person name="Zhang L."/>
            <person name="Feng Y."/>
            <person name="Xiao L."/>
        </authorList>
    </citation>
    <scope>NUCLEOTIDE SEQUENCE [LARGE SCALE GENOMIC DNA]</scope>
    <source>
        <strain evidence="18 19">CHN_HEN01</strain>
    </source>
</reference>
<feature type="region of interest" description="Disordered" evidence="16">
    <location>
        <begin position="961"/>
        <end position="1013"/>
    </location>
</feature>
<evidence type="ECO:0000313" key="18">
    <source>
        <dbReference type="EMBL" id="OEH78090.1"/>
    </source>
</evidence>
<feature type="compositionally biased region" description="Basic and acidic residues" evidence="16">
    <location>
        <begin position="977"/>
        <end position="986"/>
    </location>
</feature>
<dbReference type="EMBL" id="JROU02000857">
    <property type="protein sequence ID" value="OEH78090.1"/>
    <property type="molecule type" value="Genomic_DNA"/>
</dbReference>
<keyword evidence="14" id="KW-0206">Cytoskeleton</keyword>
<keyword evidence="15" id="KW-0966">Cell projection</keyword>
<dbReference type="InterPro" id="IPR021897">
    <property type="entry name" value="FAP206"/>
</dbReference>
<comment type="caution">
    <text evidence="18">The sequence shown here is derived from an EMBL/GenBank/DDBJ whole genome shotgun (WGS) entry which is preliminary data.</text>
</comment>
<feature type="region of interest" description="Disordered" evidence="16">
    <location>
        <begin position="1513"/>
        <end position="1532"/>
    </location>
</feature>
<feature type="compositionally biased region" description="Basic and acidic residues" evidence="16">
    <location>
        <begin position="377"/>
        <end position="390"/>
    </location>
</feature>
<dbReference type="GO" id="GO:0003356">
    <property type="term" value="P:regulation of cilium beat frequency"/>
    <property type="evidence" value="ECO:0007669"/>
    <property type="project" value="TreeGrafter"/>
</dbReference>
<organism evidence="18 19">
    <name type="scientific">Cyclospora cayetanensis</name>
    <dbReference type="NCBI Taxonomy" id="88456"/>
    <lineage>
        <taxon>Eukaryota</taxon>
        <taxon>Sar</taxon>
        <taxon>Alveolata</taxon>
        <taxon>Apicomplexa</taxon>
        <taxon>Conoidasida</taxon>
        <taxon>Coccidia</taxon>
        <taxon>Eucoccidiorida</taxon>
        <taxon>Eimeriorina</taxon>
        <taxon>Eimeriidae</taxon>
        <taxon>Cyclospora</taxon>
    </lineage>
</organism>
<evidence type="ECO:0000256" key="7">
    <source>
        <dbReference type="ARBA" id="ARBA00022692"/>
    </source>
</evidence>
<dbReference type="Gene3D" id="3.50.4.10">
    <property type="entry name" value="Hepatocyte Growth Factor"/>
    <property type="match status" value="2"/>
</dbReference>
<feature type="compositionally biased region" description="Basic and acidic residues" evidence="16">
    <location>
        <begin position="1266"/>
        <end position="1278"/>
    </location>
</feature>
<evidence type="ECO:0000256" key="15">
    <source>
        <dbReference type="ARBA" id="ARBA00023273"/>
    </source>
</evidence>
<keyword evidence="7 17" id="KW-0812">Transmembrane</keyword>
<comment type="similarity">
    <text evidence="3">Belongs to the apicomplexan parasites AMA1 family.</text>
</comment>
<feature type="compositionally biased region" description="Basic and acidic residues" evidence="16">
    <location>
        <begin position="1513"/>
        <end position="1522"/>
    </location>
</feature>
<feature type="region of interest" description="Disordered" evidence="16">
    <location>
        <begin position="363"/>
        <end position="399"/>
    </location>
</feature>
<feature type="region of interest" description="Disordered" evidence="16">
    <location>
        <begin position="2191"/>
        <end position="2214"/>
    </location>
</feature>
<feature type="compositionally biased region" description="Polar residues" evidence="16">
    <location>
        <begin position="12"/>
        <end position="21"/>
    </location>
</feature>
<dbReference type="VEuPathDB" id="ToxoDB:LOC34622112"/>
<feature type="region of interest" description="Disordered" evidence="16">
    <location>
        <begin position="550"/>
        <end position="623"/>
    </location>
</feature>
<evidence type="ECO:0000256" key="2">
    <source>
        <dbReference type="ARBA" id="ARBA00004479"/>
    </source>
</evidence>
<feature type="compositionally biased region" description="Basic and acidic residues" evidence="16">
    <location>
        <begin position="1"/>
        <end position="10"/>
    </location>
</feature>
<evidence type="ECO:0000256" key="14">
    <source>
        <dbReference type="ARBA" id="ARBA00023212"/>
    </source>
</evidence>
<evidence type="ECO:0000256" key="11">
    <source>
        <dbReference type="ARBA" id="ARBA00023069"/>
    </source>
</evidence>
<keyword evidence="6" id="KW-0963">Cytoplasm</keyword>
<feature type="region of interest" description="Disordered" evidence="16">
    <location>
        <begin position="2446"/>
        <end position="2476"/>
    </location>
</feature>
<feature type="compositionally biased region" description="Low complexity" evidence="16">
    <location>
        <begin position="365"/>
        <end position="374"/>
    </location>
</feature>
<dbReference type="PANTHER" id="PTHR21442">
    <property type="entry name" value="CILIA- AND FLAGELLA-ASSOCIATED PROTEIN 206"/>
    <property type="match status" value="1"/>
</dbReference>
<feature type="region of interest" description="Disordered" evidence="16">
    <location>
        <begin position="1709"/>
        <end position="1748"/>
    </location>
</feature>
<comment type="subcellular location">
    <subcellularLocation>
        <location evidence="1">Cytoplasm</location>
        <location evidence="1">Cytoskeleton</location>
        <location evidence="1">Cilium axoneme</location>
    </subcellularLocation>
    <subcellularLocation>
        <location evidence="2">Membrane</location>
        <topology evidence="2">Single-pass type I membrane protein</topology>
    </subcellularLocation>
</comment>
<evidence type="ECO:0000256" key="4">
    <source>
        <dbReference type="ARBA" id="ARBA00010500"/>
    </source>
</evidence>
<dbReference type="GO" id="GO:0030030">
    <property type="term" value="P:cell projection organization"/>
    <property type="evidence" value="ECO:0007669"/>
    <property type="project" value="UniProtKB-KW"/>
</dbReference>
<sequence>MIVRKERDVDVSQETAGSGTSPEEAEENKSSNTRGLVQSSMLFSPTANQRYIHPLPGGPQGFMHSPTESEELESSRKQIVDLSTPLAEDLFEWETRTCDPPYYLQAERQALKTHPEVVSALEDTWSLFSKDDQNRVPQAEYTRVLLRLCLVLVPELRGRQVVDLIETEWQHDSKGEDALSREAFFESFFELADIWTPGIEGHAYADFLRRLFRRITVKRNGQRDGAKEPKLVPKIVVKVLNKGVTKPENQDHEQDDIQQVKLVVGSAADGTCIAEWSKAEHKALEALVVAHINGEEDLESIELKEEVSYRCVESSASEPLCTEWADPANIAPIGAAARAFLASVFSIALKAVIQAKQQQPNNCIASSSSHANHASARHQEESLQETKELVTAEPSSPSLLQSPRIRQHFAYYNSKSDLPLRISGVSQEELRKFNSIGLPVQMEEDSQSVLFQDLRSFSGKEISIDEIKKMLTSSEETKPPQLAASVDSGLERETVSELQSKQESVLKAEAEPEVEQEPGSHSQPHEQRDKPLDVDSDSQINHEARIQKDIHISAESTTVQEPPGAATGEGTLVEKSPIVTEDATSVQLRKADANHRSRPLRHGGLSRAPSAPQSSKVPSCGEAQGPVQMEFENNELVSTEGLVKDPWPKDYLQPETTLEYKPAVEQEELAFACEPKQAILLIGPNTPGRISTLGALQDQSFFTHAFGQARGARVPILEALLLTLEFMASKRSRTAGYVLELPSGFEQDINFFLRHLRDLSGRRRLNWPALLLRHAHICEQRKGCLTGDVHPAAHQSRPSQRNFTAPPNGVFSQDSSVESNKAKPGSETQHSVSETAEGIVSSLGISSDSGPLQIAGGTSIEVSSLDNIQVNGMKHAVDGPIDDRQHTDSDTRYPPLVPKEARTVEKGRIEDKLSECCLDLEPLPAEHSAVPVNAKGHKEREQAGGILNRNCDMQGASTENFPGAGTDKSKIAQPKETTADVARHVENPLSADAEPYVETAEFPPRSSKQVHNAGANNLSDKINARSWPLHAGSIVNETNGGAGSDERSDHLALLTEYGGSGACSSSSCDWDAEADSVMKAAAKGPMQPQPNPLVDAFPGRAVFLHINPGDKSLTSMVDTSNGIVPDEFRTDGTVEGTADIENDESMDFSDRKDLLEELRKTWPPDFDGLSNPSQAASELADSSEYESLTSSLLLQNMLQLLGPERVVFFPLGEDHGQDGTASLEQQVIMAGPRDSAALEFLKVRLIGEVASPVPGAADVQNLSELLERSDSSQDRVGDEDNEENELRGGQVPEGDTDVINSTNESATNADEIDTESLSEADATAVKSSKVIVSSKRGPMVDDIWGQPQLDSQACSQNVLLKDANASENTFSDLVNTDDYSKGQDQQEGLHSTEPLADFSQLLQRRWTSWGRCCPVTLQEEGKAVEGQTRYAVEFSGRLFLTADEEKYEKFLRDPKRYVGSPPSLPPTTCVYLFGPSYAGASKQAKMLSQTYGFVAVDVSKELEEGYRRVVKERQDPLQKQEHESEEQVPANPLEKQCLAEQEATIHMHVEYSHERLATDLEALKALQNADKPIDGGTVATQGPRSPANSSQHSFSSAGASTSGHANSFREQQTPRGFTETEESPFSHQSSGTRETFFTLSENEVQQLQEGQALGDDTVARLIVHLLGVEENLKRADAIDKYRADTEEYESKTALGDPWWLAQHYGQPSSSAKDEVDLTDEMNEEKADADTSAEGTGYIKEVPPPPPTAPPPLLKLTKGCVLVHLPPTQTFLEQMARLGIVFDHLIHLTNNPQDVAEAETAGATQYAFTNFDTTFEDDMEHPEVNLAEHELEKEADEALVLDIDMRPRKIEALLSDSLKHRRIRQLVDPFLLKPDPPECVTDPPYLAEIYSRIEQITSFEHPPEGEEWETASKSFPFLPPLPLVLYGDFGEYCPVALRDERWLLPGKPQLSLQVRQRVYNFFDEEKKYRFAADTPRYLPLFGKCNDTCETGNVEVPPPRIAFLGSPGSEVEKHLVHLSKLYAVPILDLPSAFSKAFKSELLVRWRQAKQKALEAPESLLGNGQRTDDKNEHALRQLSSLTRSNVFDADDDELKQAWLSMQQETQQTIYLEALRSVLHTEIGPTFIHAGVAENPLFPHEGAALGVDETESSINIGDVMDKAGRLPDCVVIFLCTDEVALSRCLDLKKFSSEAESAEQRQNSTRKQSQTNGENAFSAGPFAYESSGSEASDFGDGEEGPTSVLSSLTKARKAFLEEKAARDAVLLQSAKSFAMARVPILTVRSELCEGTLFAAVTHFLERFMNHRKSLILSSQCIPLPKSFYQKLLHARVARLSKYQICSPMDVDAMFRVRAPQQRETALQDMCKRFLTEARLQPHAAYAASWQLVSALKRPGKGVFYLMDGVLRALTERMISTGDSHPLCDKELGDEISSLELAQSQENWTDYNEADSKGAGACQGMHESPPHRGKHDCPPKKSVSPPAEALEGIRQQIDIVFVFEPTQDDPLVEGRATHDGGPQLPKCSAATARLFHLHGDDRDIILHPELAAERRLRQEEAVKQQVEEFRSLGVRIVTVPAGKSAWMQFDVVQREIEPGDYLQQRLPDLLPRRLRPDEVEDSNALAALELRGYCPVTLGKMRAPLPLGTQRLTYAPLPSKLTPVQRLGHPPRTLASIAQAARERCMQQARAHGYPDNPLMAEEGIAELRDQLKDAQTYIEVSSLDVIIQALSFAGEKRLLHPQYNQISSTVRLVAHFIRAKNPLIDGKAKTESEVALDAFVKDCGALGFWTSDCETPLQARRAILHLHCHKAEKGECYLPPEELKVYSAETEETHGKQWTYLSEQMYSRVKFVSSRPWNPNNSPGEVSSGITTHSDRHRLAAPPHHYPRLHEQTANKPGTWQCEKMGYTREASGYQRMRLTAMAALYVAGSIAVQAEENPWGDSMQKFNIPYAHGSGVYVDLGNSKTVNNKWYREPAGRCPVMGKVINLLQPTTDKNIWPRDYLERVPTKGSQQDTTPLGGGFAMWETTPTNISPLTLEELQSMAERQRAKNTPNELATKMLESVVDNHGLCAWWSWVTFASNSSNNLDDKYRYPFVWQEDKQTCTLLAVAMQLLEGNGTYCTAGDESPQLTWYCFHPEKSSSAVSYNSPYVRTDHATACPEKPINGAHFGVWNGSSCARIIPRLRKKVSEPSECGKAVFIASPSDNPTKYTQGPDTQGVREEYQSGVVTTWPVGSPSADQPRSRGVGINYANWYSDGYCELYDAVPNCFTKANGQLSFTSLGSIDPETAELPPCTAASEGWELSVYCSCGNGEVIPWKCKNVLGAALGIGIGVLIPILAISGYFLYKRSQNKNQQTPEKKRLLSTDSDKNEEFMKSGQREKHKQSDLVQEAEQSFWGETGQDQTNVVVDGAPQEAFY</sequence>
<feature type="region of interest" description="Disordered" evidence="16">
    <location>
        <begin position="1266"/>
        <end position="1320"/>
    </location>
</feature>
<feature type="region of interest" description="Disordered" evidence="16">
    <location>
        <begin position="3346"/>
        <end position="3408"/>
    </location>
</feature>
<feature type="region of interest" description="Disordered" evidence="16">
    <location>
        <begin position="472"/>
        <end position="535"/>
    </location>
</feature>
<comment type="similarity">
    <text evidence="4">Belongs to the CFAP206 family.</text>
</comment>
<dbReference type="SMART" id="SM00815">
    <property type="entry name" value="AMA-1"/>
    <property type="match status" value="1"/>
</dbReference>
<feature type="compositionally biased region" description="Polar residues" evidence="16">
    <location>
        <begin position="1623"/>
        <end position="1633"/>
    </location>
</feature>
<feature type="region of interest" description="Disordered" evidence="16">
    <location>
        <begin position="1572"/>
        <end position="1633"/>
    </location>
</feature>
<evidence type="ECO:0000256" key="8">
    <source>
        <dbReference type="ARBA" id="ARBA00022729"/>
    </source>
</evidence>
<keyword evidence="8" id="KW-0732">Signal</keyword>
<keyword evidence="19" id="KW-1185">Reference proteome</keyword>
<feature type="transmembrane region" description="Helical" evidence="17">
    <location>
        <begin position="3313"/>
        <end position="3337"/>
    </location>
</feature>
<feature type="region of interest" description="Disordered" evidence="16">
    <location>
        <begin position="1371"/>
        <end position="1390"/>
    </location>
</feature>
<dbReference type="InParanoid" id="A0A1D3D3Q2"/>
<name>A0A1D3D3Q2_9EIME</name>
<dbReference type="PANTHER" id="PTHR21442:SF0">
    <property type="entry name" value="CILIA- AND FLAGELLA-ASSOCIATED PROTEIN 206"/>
    <property type="match status" value="1"/>
</dbReference>
<protein>
    <recommendedName>
        <fullName evidence="5">Cilia- and flagella-associated protein 206</fullName>
    </recommendedName>
</protein>
<dbReference type="VEuPathDB" id="ToxoDB:cyc_01874"/>
<feature type="compositionally biased region" description="Low complexity" evidence="16">
    <location>
        <begin position="1585"/>
        <end position="1606"/>
    </location>
</feature>
<evidence type="ECO:0000256" key="13">
    <source>
        <dbReference type="ARBA" id="ARBA00023180"/>
    </source>
</evidence>
<evidence type="ECO:0000256" key="16">
    <source>
        <dbReference type="SAM" id="MobiDB-lite"/>
    </source>
</evidence>
<keyword evidence="9" id="KW-0970">Cilium biogenesis/degradation</keyword>
<keyword evidence="13" id="KW-0325">Glycoprotein</keyword>
<evidence type="ECO:0000256" key="6">
    <source>
        <dbReference type="ARBA" id="ARBA00022490"/>
    </source>
</evidence>
<proteinExistence type="inferred from homology"/>
<evidence type="ECO:0000256" key="10">
    <source>
        <dbReference type="ARBA" id="ARBA00022989"/>
    </source>
</evidence>
<dbReference type="GO" id="GO:0005930">
    <property type="term" value="C:axoneme"/>
    <property type="evidence" value="ECO:0007669"/>
    <property type="project" value="UniProtKB-SubCell"/>
</dbReference>
<keyword evidence="11" id="KW-0969">Cilium</keyword>
<keyword evidence="10 17" id="KW-1133">Transmembrane helix</keyword>
<feature type="region of interest" description="Disordered" evidence="16">
    <location>
        <begin position="789"/>
        <end position="836"/>
    </location>
</feature>
<feature type="region of interest" description="Disordered" evidence="16">
    <location>
        <begin position="49"/>
        <end position="77"/>
    </location>
</feature>
<dbReference type="GO" id="GO:0016020">
    <property type="term" value="C:membrane"/>
    <property type="evidence" value="ECO:0007669"/>
    <property type="project" value="UniProtKB-SubCell"/>
</dbReference>
<dbReference type="GO" id="GO:0036064">
    <property type="term" value="C:ciliary basal body"/>
    <property type="evidence" value="ECO:0007669"/>
    <property type="project" value="TreeGrafter"/>
</dbReference>
<evidence type="ECO:0000256" key="9">
    <source>
        <dbReference type="ARBA" id="ARBA00022794"/>
    </source>
</evidence>
<accession>A0A1D3D3Q2</accession>
<evidence type="ECO:0000256" key="5">
    <source>
        <dbReference type="ARBA" id="ARBA00021602"/>
    </source>
</evidence>
<dbReference type="Proteomes" id="UP000095192">
    <property type="component" value="Unassembled WGS sequence"/>
</dbReference>
<evidence type="ECO:0000256" key="17">
    <source>
        <dbReference type="SAM" id="Phobius"/>
    </source>
</evidence>